<dbReference type="PANTHER" id="PTHR33755">
    <property type="entry name" value="TOXIN PARE1-RELATED"/>
    <property type="match status" value="1"/>
</dbReference>
<dbReference type="PANTHER" id="PTHR33755:SF9">
    <property type="entry name" value="TOXIN PARE1"/>
    <property type="match status" value="1"/>
</dbReference>
<evidence type="ECO:0000313" key="4">
    <source>
        <dbReference type="EMBL" id="PWQ95432.1"/>
    </source>
</evidence>
<dbReference type="OrthoDB" id="516834at2"/>
<evidence type="ECO:0000256" key="1">
    <source>
        <dbReference type="ARBA" id="ARBA00006226"/>
    </source>
</evidence>
<dbReference type="Proteomes" id="UP000245539">
    <property type="component" value="Unassembled WGS sequence"/>
</dbReference>
<accession>A0A317CGS6</accession>
<protein>
    <recommendedName>
        <fullName evidence="3">Toxin</fullName>
    </recommendedName>
</protein>
<dbReference type="Pfam" id="PF05016">
    <property type="entry name" value="ParE_toxin"/>
    <property type="match status" value="1"/>
</dbReference>
<evidence type="ECO:0000256" key="2">
    <source>
        <dbReference type="ARBA" id="ARBA00022649"/>
    </source>
</evidence>
<name>A0A317CGS6_9GAMM</name>
<dbReference type="InterPro" id="IPR035093">
    <property type="entry name" value="RelE/ParE_toxin_dom_sf"/>
</dbReference>
<proteinExistence type="inferred from homology"/>
<keyword evidence="5" id="KW-1185">Reference proteome</keyword>
<reference evidence="4 5" key="1">
    <citation type="submission" date="2018-05" db="EMBL/GenBank/DDBJ databases">
        <title>Leucothrix arctica sp. nov., isolated from Arctic seawater.</title>
        <authorList>
            <person name="Choi A."/>
            <person name="Baek K."/>
        </authorList>
    </citation>
    <scope>NUCLEOTIDE SEQUENCE [LARGE SCALE GENOMIC DNA]</scope>
    <source>
        <strain evidence="4 5">JCM 18388</strain>
    </source>
</reference>
<comment type="similarity">
    <text evidence="1 3">Belongs to the RelE toxin family.</text>
</comment>
<evidence type="ECO:0000256" key="3">
    <source>
        <dbReference type="PIRNR" id="PIRNR029218"/>
    </source>
</evidence>
<dbReference type="AlphaFoldDB" id="A0A317CGS6"/>
<organism evidence="4 5">
    <name type="scientific">Leucothrix pacifica</name>
    <dbReference type="NCBI Taxonomy" id="1247513"/>
    <lineage>
        <taxon>Bacteria</taxon>
        <taxon>Pseudomonadati</taxon>
        <taxon>Pseudomonadota</taxon>
        <taxon>Gammaproteobacteria</taxon>
        <taxon>Thiotrichales</taxon>
        <taxon>Thiotrichaceae</taxon>
        <taxon>Leucothrix</taxon>
    </lineage>
</organism>
<sequence>MLKYHFTRAADDDLENIWFYGLDTWGVEQADRYYQQIINMVEHLSENPQHGKSEAIIVENLRSYPSGSHRIYYTPEESGYITIVRVLHQSMDTERHIEN</sequence>
<dbReference type="SUPFAM" id="SSF143011">
    <property type="entry name" value="RelE-like"/>
    <property type="match status" value="1"/>
</dbReference>
<gene>
    <name evidence="4" type="ORF">DKW60_15260</name>
</gene>
<comment type="caution">
    <text evidence="4">The sequence shown here is derived from an EMBL/GenBank/DDBJ whole genome shotgun (WGS) entry which is preliminary data.</text>
</comment>
<dbReference type="Gene3D" id="3.30.2310.20">
    <property type="entry name" value="RelE-like"/>
    <property type="match status" value="1"/>
</dbReference>
<dbReference type="InterPro" id="IPR028344">
    <property type="entry name" value="ParE1/4"/>
</dbReference>
<dbReference type="InterPro" id="IPR051803">
    <property type="entry name" value="TA_system_RelE-like_toxin"/>
</dbReference>
<dbReference type="EMBL" id="QGKM01000046">
    <property type="protein sequence ID" value="PWQ95432.1"/>
    <property type="molecule type" value="Genomic_DNA"/>
</dbReference>
<dbReference type="RefSeq" id="WP_109838522.1">
    <property type="nucleotide sequence ID" value="NZ_QGKM01000046.1"/>
</dbReference>
<keyword evidence="2" id="KW-1277">Toxin-antitoxin system</keyword>
<dbReference type="PIRSF" id="PIRSF029218">
    <property type="entry name" value="ParE"/>
    <property type="match status" value="1"/>
</dbReference>
<evidence type="ECO:0000313" key="5">
    <source>
        <dbReference type="Proteomes" id="UP000245539"/>
    </source>
</evidence>
<dbReference type="InterPro" id="IPR007712">
    <property type="entry name" value="RelE/ParE_toxin"/>
</dbReference>